<keyword evidence="3" id="KW-1185">Reference proteome</keyword>
<reference evidence="2 3" key="1">
    <citation type="journal article" date="2014" name="BMC Genomics">
        <title>Genome sequencing of four Aureobasidium pullulans varieties: biotechnological potential, stress tolerance, and description of new species.</title>
        <authorList>
            <person name="Gostin Ar C."/>
            <person name="Ohm R.A."/>
            <person name="Kogej T."/>
            <person name="Sonjak S."/>
            <person name="Turk M."/>
            <person name="Zajc J."/>
            <person name="Zalar P."/>
            <person name="Grube M."/>
            <person name="Sun H."/>
            <person name="Han J."/>
            <person name="Sharma A."/>
            <person name="Chiniquy J."/>
            <person name="Ngan C.Y."/>
            <person name="Lipzen A."/>
            <person name="Barry K."/>
            <person name="Grigoriev I.V."/>
            <person name="Gunde-Cimerman N."/>
        </authorList>
    </citation>
    <scope>NUCLEOTIDE SEQUENCE [LARGE SCALE GENOMIC DNA]</scope>
    <source>
        <strain evidence="2 3">EXF-2481</strain>
    </source>
</reference>
<evidence type="ECO:0000256" key="1">
    <source>
        <dbReference type="SAM" id="Phobius"/>
    </source>
</evidence>
<dbReference type="RefSeq" id="XP_013341045.1">
    <property type="nucleotide sequence ID" value="XM_013485591.1"/>
</dbReference>
<keyword evidence="1" id="KW-0812">Transmembrane</keyword>
<feature type="transmembrane region" description="Helical" evidence="1">
    <location>
        <begin position="20"/>
        <end position="43"/>
    </location>
</feature>
<proteinExistence type="predicted"/>
<sequence length="66" mass="8143">MLWSTIKDYTLLLFASWDELFIFGFLTLNDHSSYYFLFATRCLDVNSPRLRKVFFRFRYSYIKDHL</sequence>
<keyword evidence="1" id="KW-0472">Membrane</keyword>
<evidence type="ECO:0000313" key="2">
    <source>
        <dbReference type="EMBL" id="KEQ92437.1"/>
    </source>
</evidence>
<organism evidence="2 3">
    <name type="scientific">Aureobasidium subglaciale (strain EXF-2481)</name>
    <name type="common">Aureobasidium pullulans var. subglaciale</name>
    <dbReference type="NCBI Taxonomy" id="1043005"/>
    <lineage>
        <taxon>Eukaryota</taxon>
        <taxon>Fungi</taxon>
        <taxon>Dikarya</taxon>
        <taxon>Ascomycota</taxon>
        <taxon>Pezizomycotina</taxon>
        <taxon>Dothideomycetes</taxon>
        <taxon>Dothideomycetidae</taxon>
        <taxon>Dothideales</taxon>
        <taxon>Saccotheciaceae</taxon>
        <taxon>Aureobasidium</taxon>
    </lineage>
</organism>
<dbReference type="AlphaFoldDB" id="A0A074YE86"/>
<dbReference type="EMBL" id="KL584770">
    <property type="protein sequence ID" value="KEQ92437.1"/>
    <property type="molecule type" value="Genomic_DNA"/>
</dbReference>
<dbReference type="InParanoid" id="A0A074YE86"/>
<name>A0A074YE86_AURSE</name>
<evidence type="ECO:0000313" key="3">
    <source>
        <dbReference type="Proteomes" id="UP000030641"/>
    </source>
</evidence>
<protein>
    <submittedName>
        <fullName evidence="2">Uncharacterized protein</fullName>
    </submittedName>
</protein>
<dbReference type="GeneID" id="25366994"/>
<dbReference type="Proteomes" id="UP000030641">
    <property type="component" value="Unassembled WGS sequence"/>
</dbReference>
<keyword evidence="1" id="KW-1133">Transmembrane helix</keyword>
<accession>A0A074YE86</accession>
<gene>
    <name evidence="2" type="ORF">AUEXF2481DRAFT_418916</name>
</gene>
<dbReference type="HOGENOM" id="CLU_2830787_0_0_1"/>